<sequence>MSGFFPKRVVLFLMAALFFMLFSAESYACSCGHELIVNRVAKADFVANITILKVSTIDTLEDYHQLDIEINELFKGSDRNSILVHSFLRSSCAFLPNEGTTWLVFATEYNNKVSFGYCSGSKQVTKNRWAGHSKANSSHFRSVSIKLEFLDFVKKSGIILKNDFKLDLSLKEKKEGELKGWPGEESEFALFEVSVNEDLKITKIARLKGFQNRRLTRLVKNRLKRSKNAFKWKVSSIKTPTTIHLAFFYYPSENGGESLVSRYDL</sequence>
<dbReference type="AlphaFoldDB" id="A0A1H9P123"/>
<evidence type="ECO:0000313" key="3">
    <source>
        <dbReference type="Proteomes" id="UP000199021"/>
    </source>
</evidence>
<dbReference type="RefSeq" id="WP_139212069.1">
    <property type="nucleotide sequence ID" value="NZ_FOFB01000041.1"/>
</dbReference>
<dbReference type="InterPro" id="IPR008993">
    <property type="entry name" value="TIMP-like_OB-fold"/>
</dbReference>
<dbReference type="SUPFAM" id="SSF50242">
    <property type="entry name" value="TIMP-like"/>
    <property type="match status" value="1"/>
</dbReference>
<feature type="signal peptide" evidence="1">
    <location>
        <begin position="1"/>
        <end position="28"/>
    </location>
</feature>
<accession>A0A1H9P123</accession>
<dbReference type="STRING" id="478744.SAMN05444359_14129"/>
<keyword evidence="3" id="KW-1185">Reference proteome</keyword>
<name>A0A1H9P123_9BACT</name>
<evidence type="ECO:0008006" key="4">
    <source>
        <dbReference type="Google" id="ProtNLM"/>
    </source>
</evidence>
<reference evidence="3" key="1">
    <citation type="submission" date="2016-10" db="EMBL/GenBank/DDBJ databases">
        <authorList>
            <person name="Varghese N."/>
            <person name="Submissions S."/>
        </authorList>
    </citation>
    <scope>NUCLEOTIDE SEQUENCE [LARGE SCALE GENOMIC DNA]</scope>
    <source>
        <strain evidence="3">DSM 24740</strain>
    </source>
</reference>
<dbReference type="Gene3D" id="2.40.50.120">
    <property type="match status" value="1"/>
</dbReference>
<gene>
    <name evidence="2" type="ORF">SAMN05444359_14129</name>
</gene>
<dbReference type="OrthoDB" id="824130at2"/>
<protein>
    <recommendedName>
        <fullName evidence="4">Tissue inhibitor of metalloproteinase</fullName>
    </recommendedName>
</protein>
<dbReference type="InParanoid" id="A0A1H9P123"/>
<proteinExistence type="predicted"/>
<evidence type="ECO:0000313" key="2">
    <source>
        <dbReference type="EMBL" id="SER41821.1"/>
    </source>
</evidence>
<feature type="chain" id="PRO_5011789513" description="Tissue inhibitor of metalloproteinase" evidence="1">
    <location>
        <begin position="29"/>
        <end position="265"/>
    </location>
</feature>
<evidence type="ECO:0000256" key="1">
    <source>
        <dbReference type="SAM" id="SignalP"/>
    </source>
</evidence>
<dbReference type="Proteomes" id="UP000199021">
    <property type="component" value="Unassembled WGS sequence"/>
</dbReference>
<keyword evidence="1" id="KW-0732">Signal</keyword>
<dbReference type="EMBL" id="FOFB01000041">
    <property type="protein sequence ID" value="SER41821.1"/>
    <property type="molecule type" value="Genomic_DNA"/>
</dbReference>
<organism evidence="2 3">
    <name type="scientific">Neolewinella agarilytica</name>
    <dbReference type="NCBI Taxonomy" id="478744"/>
    <lineage>
        <taxon>Bacteria</taxon>
        <taxon>Pseudomonadati</taxon>
        <taxon>Bacteroidota</taxon>
        <taxon>Saprospiria</taxon>
        <taxon>Saprospirales</taxon>
        <taxon>Lewinellaceae</taxon>
        <taxon>Neolewinella</taxon>
    </lineage>
</organism>